<proteinExistence type="predicted"/>
<keyword evidence="3" id="KW-1185">Reference proteome</keyword>
<dbReference type="STRING" id="331657.A0A4V5ND15"/>
<name>A0A4V5ND15_9PEZI</name>
<feature type="region of interest" description="Disordered" evidence="1">
    <location>
        <begin position="1"/>
        <end position="35"/>
    </location>
</feature>
<gene>
    <name evidence="2" type="ORF">B0A49_10979</name>
</gene>
<dbReference type="Proteomes" id="UP000308768">
    <property type="component" value="Unassembled WGS sequence"/>
</dbReference>
<feature type="compositionally biased region" description="Polar residues" evidence="1">
    <location>
        <begin position="202"/>
        <end position="225"/>
    </location>
</feature>
<accession>A0A4V5ND15</accession>
<feature type="region of interest" description="Disordered" evidence="1">
    <location>
        <begin position="200"/>
        <end position="226"/>
    </location>
</feature>
<comment type="caution">
    <text evidence="2">The sequence shown here is derived from an EMBL/GenBank/DDBJ whole genome shotgun (WGS) entry which is preliminary data.</text>
</comment>
<dbReference type="OrthoDB" id="5104731at2759"/>
<feature type="region of interest" description="Disordered" evidence="1">
    <location>
        <begin position="294"/>
        <end position="352"/>
    </location>
</feature>
<organism evidence="2 3">
    <name type="scientific">Cryomyces minteri</name>
    <dbReference type="NCBI Taxonomy" id="331657"/>
    <lineage>
        <taxon>Eukaryota</taxon>
        <taxon>Fungi</taxon>
        <taxon>Dikarya</taxon>
        <taxon>Ascomycota</taxon>
        <taxon>Pezizomycotina</taxon>
        <taxon>Dothideomycetes</taxon>
        <taxon>Dothideomycetes incertae sedis</taxon>
        <taxon>Cryomyces</taxon>
    </lineage>
</organism>
<dbReference type="EMBL" id="NAJN01001729">
    <property type="protein sequence ID" value="TKA61499.1"/>
    <property type="molecule type" value="Genomic_DNA"/>
</dbReference>
<protein>
    <recommendedName>
        <fullName evidence="4">PARP-type domain-containing protein</fullName>
    </recommendedName>
</protein>
<evidence type="ECO:0000313" key="3">
    <source>
        <dbReference type="Proteomes" id="UP000308768"/>
    </source>
</evidence>
<reference evidence="2 3" key="1">
    <citation type="submission" date="2017-03" db="EMBL/GenBank/DDBJ databases">
        <title>Genomes of endolithic fungi from Antarctica.</title>
        <authorList>
            <person name="Coleine C."/>
            <person name="Masonjones S."/>
            <person name="Stajich J.E."/>
        </authorList>
    </citation>
    <scope>NUCLEOTIDE SEQUENCE [LARGE SCALE GENOMIC DNA]</scope>
    <source>
        <strain evidence="2 3">CCFEE 5187</strain>
    </source>
</reference>
<evidence type="ECO:0000313" key="2">
    <source>
        <dbReference type="EMBL" id="TKA61499.1"/>
    </source>
</evidence>
<sequence length="384" mass="41934">MSSAEKRQVSGSVSVPKRRRAYPFENMSEEDLEKIRKDTEQRWARHNEEWTAMEAAEAALSPEERRQNKIDAQAAPIMAHLRSTIPAPGIAVQLAPWSPRGSKCKFWQCSRGQILPHEYRIAMKPGTEHWSGSPDFFHVECFEDLIDLSSLEVLGRIYPECQTTLDGSYLLDEGAKQAVLRWIVEQNGQPTPQADVGVNAHPKTSSSTQPLPVSVPSAVNPTTTEEPSRVVIVPAGEPYTISAHKSKAPVDERTSKHATMTLASNTVCVHPEMVNTNAKNNEAEAKETEGTLDDVTVNEPGVSDTGLPENVSKASGAGRFGDVDGVQSSDAADDTRNIEPSGIDAILPEPSDKRHGLSQALEAWKTREASNSGTVRFTATGMYH</sequence>
<evidence type="ECO:0000256" key="1">
    <source>
        <dbReference type="SAM" id="MobiDB-lite"/>
    </source>
</evidence>
<evidence type="ECO:0008006" key="4">
    <source>
        <dbReference type="Google" id="ProtNLM"/>
    </source>
</evidence>
<dbReference type="AlphaFoldDB" id="A0A4V5ND15"/>